<dbReference type="SUPFAM" id="SSF53448">
    <property type="entry name" value="Nucleotide-diphospho-sugar transferases"/>
    <property type="match status" value="1"/>
</dbReference>
<evidence type="ECO:0000256" key="5">
    <source>
        <dbReference type="ARBA" id="ARBA00048128"/>
    </source>
</evidence>
<keyword evidence="3" id="KW-0808">Transferase</keyword>
<dbReference type="Pfam" id="PF00483">
    <property type="entry name" value="NTP_transferase"/>
    <property type="match status" value="1"/>
</dbReference>
<gene>
    <name evidence="7" type="ORF">A2365_03550</name>
</gene>
<sequence length="292" mass="32886">MMNKAILPIAGLGTRFLPLSKAVPKELLPLADKPLVQYAIEEAKNSGVKEIIFVVRQDNKKALEYLKPSLKLEKELKEKKKEDILSELKILEESLEGISFSYVLQKKPLGDGHAILQAAKYAKDEPVACMFSDDVFDAEEPVIQQLSNVFKTCQKPVIALYPVSESKISCYGIAGVEKIANKIYKIKRIIEKPSLQEAPSNLSICGRYILTPEIFSYLKKAKPTAKGEIILAEVISNQMIKEGKLIYGCEISGNWLECGDKPKWMKSNIYFSLFHPKYGAEIRQFVKDLKIK</sequence>
<dbReference type="Gene3D" id="3.90.550.10">
    <property type="entry name" value="Spore Coat Polysaccharide Biosynthesis Protein SpsA, Chain A"/>
    <property type="match status" value="1"/>
</dbReference>
<evidence type="ECO:0000256" key="3">
    <source>
        <dbReference type="ARBA" id="ARBA00022679"/>
    </source>
</evidence>
<dbReference type="PANTHER" id="PTHR43197">
    <property type="entry name" value="UTP--GLUCOSE-1-PHOSPHATE URIDYLYLTRANSFERASE"/>
    <property type="match status" value="1"/>
</dbReference>
<evidence type="ECO:0000259" key="6">
    <source>
        <dbReference type="Pfam" id="PF00483"/>
    </source>
</evidence>
<dbReference type="GO" id="GO:0006011">
    <property type="term" value="P:UDP-alpha-D-glucose metabolic process"/>
    <property type="evidence" value="ECO:0007669"/>
    <property type="project" value="InterPro"/>
</dbReference>
<dbReference type="GO" id="GO:0003983">
    <property type="term" value="F:UTP:glucose-1-phosphate uridylyltransferase activity"/>
    <property type="evidence" value="ECO:0007669"/>
    <property type="project" value="UniProtKB-EC"/>
</dbReference>
<protein>
    <recommendedName>
        <fullName evidence="2">UTP--glucose-1-phosphate uridylyltransferase</fullName>
        <ecNumber evidence="2">2.7.7.9</ecNumber>
    </recommendedName>
</protein>
<comment type="caution">
    <text evidence="7">The sequence shown here is derived from an EMBL/GenBank/DDBJ whole genome shotgun (WGS) entry which is preliminary data.</text>
</comment>
<evidence type="ECO:0000313" key="7">
    <source>
        <dbReference type="EMBL" id="OGZ27693.1"/>
    </source>
</evidence>
<evidence type="ECO:0000256" key="4">
    <source>
        <dbReference type="ARBA" id="ARBA00022695"/>
    </source>
</evidence>
<dbReference type="EC" id="2.7.7.9" evidence="2"/>
<dbReference type="Proteomes" id="UP000177740">
    <property type="component" value="Unassembled WGS sequence"/>
</dbReference>
<dbReference type="PANTHER" id="PTHR43197:SF1">
    <property type="entry name" value="UTP--GLUCOSE-1-PHOSPHATE URIDYLYLTRANSFERASE"/>
    <property type="match status" value="1"/>
</dbReference>
<reference evidence="7 8" key="1">
    <citation type="journal article" date="2016" name="Nat. Commun.">
        <title>Thousands of microbial genomes shed light on interconnected biogeochemical processes in an aquifer system.</title>
        <authorList>
            <person name="Anantharaman K."/>
            <person name="Brown C.T."/>
            <person name="Hug L.A."/>
            <person name="Sharon I."/>
            <person name="Castelle C.J."/>
            <person name="Probst A.J."/>
            <person name="Thomas B.C."/>
            <person name="Singh A."/>
            <person name="Wilkins M.J."/>
            <person name="Karaoz U."/>
            <person name="Brodie E.L."/>
            <person name="Williams K.H."/>
            <person name="Hubbard S.S."/>
            <person name="Banfield J.F."/>
        </authorList>
    </citation>
    <scope>NUCLEOTIDE SEQUENCE [LARGE SCALE GENOMIC DNA]</scope>
</reference>
<dbReference type="EMBL" id="MHMM01000004">
    <property type="protein sequence ID" value="OGZ27693.1"/>
    <property type="molecule type" value="Genomic_DNA"/>
</dbReference>
<keyword evidence="4" id="KW-0548">Nucleotidyltransferase</keyword>
<feature type="domain" description="Nucleotidyl transferase" evidence="6">
    <location>
        <begin position="5"/>
        <end position="261"/>
    </location>
</feature>
<organism evidence="7 8">
    <name type="scientific">Candidatus Nealsonbacteria bacterium RIFOXYB1_FULL_40_15</name>
    <dbReference type="NCBI Taxonomy" id="1801677"/>
    <lineage>
        <taxon>Bacteria</taxon>
        <taxon>Candidatus Nealsoniibacteriota</taxon>
    </lineage>
</organism>
<dbReference type="InterPro" id="IPR005835">
    <property type="entry name" value="NTP_transferase_dom"/>
</dbReference>
<comment type="catalytic activity">
    <reaction evidence="5">
        <text>alpha-D-glucose 1-phosphate + UTP + H(+) = UDP-alpha-D-glucose + diphosphate</text>
        <dbReference type="Rhea" id="RHEA:19889"/>
        <dbReference type="ChEBI" id="CHEBI:15378"/>
        <dbReference type="ChEBI" id="CHEBI:33019"/>
        <dbReference type="ChEBI" id="CHEBI:46398"/>
        <dbReference type="ChEBI" id="CHEBI:58601"/>
        <dbReference type="ChEBI" id="CHEBI:58885"/>
        <dbReference type="EC" id="2.7.7.9"/>
    </reaction>
</comment>
<comment type="similarity">
    <text evidence="1">Belongs to the UDPGP type 2 family.</text>
</comment>
<proteinExistence type="inferred from homology"/>
<dbReference type="AlphaFoldDB" id="A0A1G2EPH1"/>
<name>A0A1G2EPH1_9BACT</name>
<evidence type="ECO:0000313" key="8">
    <source>
        <dbReference type="Proteomes" id="UP000177740"/>
    </source>
</evidence>
<dbReference type="STRING" id="1801677.A2365_03550"/>
<dbReference type="InterPro" id="IPR005771">
    <property type="entry name" value="GalU_uridylyltTrfase_bac/arc"/>
</dbReference>
<dbReference type="InterPro" id="IPR029044">
    <property type="entry name" value="Nucleotide-diphossugar_trans"/>
</dbReference>
<evidence type="ECO:0000256" key="1">
    <source>
        <dbReference type="ARBA" id="ARBA00006890"/>
    </source>
</evidence>
<accession>A0A1G2EPH1</accession>
<evidence type="ECO:0000256" key="2">
    <source>
        <dbReference type="ARBA" id="ARBA00012415"/>
    </source>
</evidence>